<protein>
    <submittedName>
        <fullName evidence="4">Sulfotransferase domain-containing protein</fullName>
    </submittedName>
</protein>
<dbReference type="AlphaFoldDB" id="A0A501WN58"/>
<dbReference type="Gene3D" id="3.40.50.300">
    <property type="entry name" value="P-loop containing nucleotide triphosphate hydrolases"/>
    <property type="match status" value="1"/>
</dbReference>
<gene>
    <name evidence="4" type="ORF">FJM51_17760</name>
</gene>
<evidence type="ECO:0000256" key="1">
    <source>
        <dbReference type="ARBA" id="ARBA00022679"/>
    </source>
</evidence>
<dbReference type="PANTHER" id="PTHR10605">
    <property type="entry name" value="HEPARAN SULFATE SULFOTRANSFERASE"/>
    <property type="match status" value="1"/>
</dbReference>
<name>A0A501WN58_9RHOB</name>
<dbReference type="GO" id="GO:0008146">
    <property type="term" value="F:sulfotransferase activity"/>
    <property type="evidence" value="ECO:0007669"/>
    <property type="project" value="InterPro"/>
</dbReference>
<dbReference type="InterPro" id="IPR027417">
    <property type="entry name" value="P-loop_NTPase"/>
</dbReference>
<dbReference type="OrthoDB" id="7210452at2"/>
<dbReference type="Proteomes" id="UP000319255">
    <property type="component" value="Unassembled WGS sequence"/>
</dbReference>
<dbReference type="PANTHER" id="PTHR10605:SF56">
    <property type="entry name" value="BIFUNCTIONAL HEPARAN SULFATE N-DEACETYLASE_N-SULFOTRANSFERASE"/>
    <property type="match status" value="1"/>
</dbReference>
<reference evidence="4 5" key="1">
    <citation type="submission" date="2019-06" db="EMBL/GenBank/DDBJ databases">
        <title>A novel bacterium of genus Amaricoccus, isolated from marine sediment.</title>
        <authorList>
            <person name="Huang H."/>
            <person name="Mo K."/>
            <person name="Hu Y."/>
        </authorList>
    </citation>
    <scope>NUCLEOTIDE SEQUENCE [LARGE SCALE GENOMIC DNA]</scope>
    <source>
        <strain evidence="4 5">HB172011</strain>
    </source>
</reference>
<evidence type="ECO:0000313" key="5">
    <source>
        <dbReference type="Proteomes" id="UP000319255"/>
    </source>
</evidence>
<feature type="domain" description="Sulfotransferase" evidence="3">
    <location>
        <begin position="4"/>
        <end position="185"/>
    </location>
</feature>
<evidence type="ECO:0000256" key="2">
    <source>
        <dbReference type="ARBA" id="ARBA00023180"/>
    </source>
</evidence>
<keyword evidence="2" id="KW-0325">Glycoprotein</keyword>
<proteinExistence type="predicted"/>
<dbReference type="RefSeq" id="WP_140455477.1">
    <property type="nucleotide sequence ID" value="NZ_VFRP01000022.1"/>
</dbReference>
<dbReference type="InterPro" id="IPR037359">
    <property type="entry name" value="NST/OST"/>
</dbReference>
<comment type="caution">
    <text evidence="4">The sequence shown here is derived from an EMBL/GenBank/DDBJ whole genome shotgun (WGS) entry which is preliminary data.</text>
</comment>
<dbReference type="EMBL" id="VFRP01000022">
    <property type="protein sequence ID" value="TPE48411.1"/>
    <property type="molecule type" value="Genomic_DNA"/>
</dbReference>
<evidence type="ECO:0000313" key="4">
    <source>
        <dbReference type="EMBL" id="TPE48411.1"/>
    </source>
</evidence>
<dbReference type="InterPro" id="IPR000863">
    <property type="entry name" value="Sulfotransferase_dom"/>
</dbReference>
<keyword evidence="5" id="KW-1185">Reference proteome</keyword>
<accession>A0A501WN58</accession>
<dbReference type="Pfam" id="PF00685">
    <property type="entry name" value="Sulfotransfer_1"/>
    <property type="match status" value="1"/>
</dbReference>
<evidence type="ECO:0000259" key="3">
    <source>
        <dbReference type="Pfam" id="PF00685"/>
    </source>
</evidence>
<keyword evidence="1 4" id="KW-0808">Transferase</keyword>
<organism evidence="4 5">
    <name type="scientific">Amaricoccus solimangrovi</name>
    <dbReference type="NCBI Taxonomy" id="2589815"/>
    <lineage>
        <taxon>Bacteria</taxon>
        <taxon>Pseudomonadati</taxon>
        <taxon>Pseudomonadota</taxon>
        <taxon>Alphaproteobacteria</taxon>
        <taxon>Rhodobacterales</taxon>
        <taxon>Paracoccaceae</taxon>
        <taxon>Amaricoccus</taxon>
    </lineage>
</organism>
<dbReference type="SUPFAM" id="SSF52540">
    <property type="entry name" value="P-loop containing nucleoside triphosphate hydrolases"/>
    <property type="match status" value="1"/>
</dbReference>
<sequence length="277" mass="31907">MTLPNFLIIGAPKAGTTSLYDYMREHPQIFMSDPKETRFFAYRGQGGDRTRWPVQSLEEYEALFAPVRDEIAIGEATPHYLIYPHVAERIHDLLPEARLIASLRNPVDRSYSVYQMNLRNQGTNTGLPYAEAIRSDHNLRETYADKLERYFALFPRERIRIILLEDLEGRPEAVMRGLFEFLGVDPAFRPDLSRISNPGGEPRIKLLHDLLAHPGLRDFGRKFLPRDAVEKLKDLRGRNLRKQPMSAADRKAALAIFREDILATGTLIGRDLTHWLR</sequence>